<dbReference type="RefSeq" id="WP_184665641.1">
    <property type="nucleotide sequence ID" value="NZ_BAABAI010000042.1"/>
</dbReference>
<evidence type="ECO:0000259" key="3">
    <source>
        <dbReference type="Pfam" id="PF18915"/>
    </source>
</evidence>
<evidence type="ECO:0000313" key="5">
    <source>
        <dbReference type="Proteomes" id="UP000542674"/>
    </source>
</evidence>
<keyword evidence="2" id="KW-0812">Transmembrane</keyword>
<comment type="caution">
    <text evidence="4">The sequence shown here is derived from an EMBL/GenBank/DDBJ whole genome shotgun (WGS) entry which is preliminary data.</text>
</comment>
<dbReference type="InterPro" id="IPR043725">
    <property type="entry name" value="DUF5667"/>
</dbReference>
<reference evidence="4 5" key="1">
    <citation type="submission" date="2020-08" db="EMBL/GenBank/DDBJ databases">
        <title>Sequencing the genomes of 1000 actinobacteria strains.</title>
        <authorList>
            <person name="Klenk H.-P."/>
        </authorList>
    </citation>
    <scope>NUCLEOTIDE SEQUENCE [LARGE SCALE GENOMIC DNA]</scope>
    <source>
        <strain evidence="4 5">DSM 45084</strain>
    </source>
</reference>
<gene>
    <name evidence="4" type="ORF">F4559_000121</name>
</gene>
<feature type="region of interest" description="Disordered" evidence="1">
    <location>
        <begin position="373"/>
        <end position="456"/>
    </location>
</feature>
<feature type="compositionally biased region" description="Low complexity" evidence="1">
    <location>
        <begin position="434"/>
        <end position="444"/>
    </location>
</feature>
<feature type="transmembrane region" description="Helical" evidence="2">
    <location>
        <begin position="194"/>
        <end position="215"/>
    </location>
</feature>
<keyword evidence="5" id="KW-1185">Reference proteome</keyword>
<dbReference type="Pfam" id="PF18915">
    <property type="entry name" value="DUF5667"/>
    <property type="match status" value="1"/>
</dbReference>
<protein>
    <recommendedName>
        <fullName evidence="3">DUF5667 domain-containing protein</fullName>
    </recommendedName>
</protein>
<dbReference type="Proteomes" id="UP000542674">
    <property type="component" value="Unassembled WGS sequence"/>
</dbReference>
<keyword evidence="2" id="KW-0472">Membrane</keyword>
<evidence type="ECO:0000256" key="1">
    <source>
        <dbReference type="SAM" id="MobiDB-lite"/>
    </source>
</evidence>
<keyword evidence="2" id="KW-1133">Transmembrane helix</keyword>
<feature type="compositionally biased region" description="Low complexity" evidence="1">
    <location>
        <begin position="76"/>
        <end position="103"/>
    </location>
</feature>
<dbReference type="AlphaFoldDB" id="A0A7W7WTJ1"/>
<feature type="domain" description="DUF5667" evidence="3">
    <location>
        <begin position="219"/>
        <end position="268"/>
    </location>
</feature>
<feature type="region of interest" description="Disordered" evidence="1">
    <location>
        <begin position="76"/>
        <end position="189"/>
    </location>
</feature>
<name>A0A7W7WTJ1_9PSEU</name>
<accession>A0A7W7WTJ1</accession>
<evidence type="ECO:0000256" key="2">
    <source>
        <dbReference type="SAM" id="Phobius"/>
    </source>
</evidence>
<feature type="compositionally biased region" description="Pro residues" evidence="1">
    <location>
        <begin position="445"/>
        <end position="456"/>
    </location>
</feature>
<sequence>MVGRGITPLGRRRERERFARAVDAQPGEVDPGSPFAAELAVVAGLRDSAALAAALDPTTPGPDEAARSRMRARILTGLTTPDLTTPDAGSPSSGSTPAGGNPPDTDAISEPAPRGDAPGTAVQAAADPMVTNPTAAGNDTRHPTPVPRPRTHSADPTGLRDSDPTAPQGNREPTPPPPTRLDRRRSRAGTRGRIAVAAAAGLLLVLSLAGTSLLLSRDALPGDALYGFKRTAESASLGLTFDEEDKGYKRLEFATARVDELTTLTDRNPDGGGPLGGYLTALTDFDSDAAAGARSLAATTDPSTLTALTEWANAQADRLARLRPDLPAEAGSRADASLDLLGRIARRAADLATRVGCAVITSGGVDEVGPLPAAEACTPGTRQNPTTPGQPAPTTPGGAVTATTPGGTAAPPAGTVTGGPGVPSAQLPVPPATTVPTTSGLPLTLPLPLPLPGLSG</sequence>
<dbReference type="EMBL" id="JACHJS010000001">
    <property type="protein sequence ID" value="MBB4962762.1"/>
    <property type="molecule type" value="Genomic_DNA"/>
</dbReference>
<proteinExistence type="predicted"/>
<feature type="compositionally biased region" description="Low complexity" evidence="1">
    <location>
        <begin position="395"/>
        <end position="415"/>
    </location>
</feature>
<evidence type="ECO:0000313" key="4">
    <source>
        <dbReference type="EMBL" id="MBB4962762.1"/>
    </source>
</evidence>
<organism evidence="4 5">
    <name type="scientific">Saccharothrix violaceirubra</name>
    <dbReference type="NCBI Taxonomy" id="413306"/>
    <lineage>
        <taxon>Bacteria</taxon>
        <taxon>Bacillati</taxon>
        <taxon>Actinomycetota</taxon>
        <taxon>Actinomycetes</taxon>
        <taxon>Pseudonocardiales</taxon>
        <taxon>Pseudonocardiaceae</taxon>
        <taxon>Saccharothrix</taxon>
    </lineage>
</organism>